<dbReference type="KEGG" id="acr:Acry_1250"/>
<dbReference type="InterPro" id="IPR007372">
    <property type="entry name" value="Lipid/polyisoprenoid-bd_YceI"/>
</dbReference>
<dbReference type="AlphaFoldDB" id="A5FXX9"/>
<name>A5FXX9_ACICJ</name>
<keyword evidence="4" id="KW-1185">Reference proteome</keyword>
<evidence type="ECO:0000313" key="3">
    <source>
        <dbReference type="EMBL" id="ABQ30461.1"/>
    </source>
</evidence>
<dbReference type="Proteomes" id="UP000000245">
    <property type="component" value="Chromosome"/>
</dbReference>
<evidence type="ECO:0000259" key="2">
    <source>
        <dbReference type="SMART" id="SM00867"/>
    </source>
</evidence>
<sequence>MKRIAACAALALGGMMAAAGTARAGNELLQLTPGNMLSQTHSTAVLFTITGTYRQLSGTLTFDPAAKTCHIDVTFVTSSLALPNAIVRGQVMSKAFLDPKQYPQTSYIGDCAKNGTELDGKLTMHGQTHPFAMKLTERMANGKLVGFDSVGKLDRYNWGLDGLKLMVGKVITVTNDISLTGKPPKPAN</sequence>
<evidence type="ECO:0000256" key="1">
    <source>
        <dbReference type="SAM" id="SignalP"/>
    </source>
</evidence>
<dbReference type="SMART" id="SM00867">
    <property type="entry name" value="YceI"/>
    <property type="match status" value="1"/>
</dbReference>
<evidence type="ECO:0000313" key="4">
    <source>
        <dbReference type="Proteomes" id="UP000000245"/>
    </source>
</evidence>
<dbReference type="PANTHER" id="PTHR34406:SF1">
    <property type="entry name" value="PROTEIN YCEI"/>
    <property type="match status" value="1"/>
</dbReference>
<proteinExistence type="predicted"/>
<organism evidence="3 4">
    <name type="scientific">Acidiphilium cryptum (strain JF-5)</name>
    <dbReference type="NCBI Taxonomy" id="349163"/>
    <lineage>
        <taxon>Bacteria</taxon>
        <taxon>Pseudomonadati</taxon>
        <taxon>Pseudomonadota</taxon>
        <taxon>Alphaproteobacteria</taxon>
        <taxon>Acetobacterales</taxon>
        <taxon>Acidocellaceae</taxon>
        <taxon>Acidiphilium</taxon>
    </lineage>
</organism>
<dbReference type="HOGENOM" id="CLU_1466242_0_0_5"/>
<dbReference type="eggNOG" id="COG2353">
    <property type="taxonomic scope" value="Bacteria"/>
</dbReference>
<feature type="domain" description="Lipid/polyisoprenoid-binding YceI-like" evidence="2">
    <location>
        <begin position="28"/>
        <end position="180"/>
    </location>
</feature>
<feature type="chain" id="PRO_5002683099" description="Lipid/polyisoprenoid-binding YceI-like domain-containing protein" evidence="1">
    <location>
        <begin position="25"/>
        <end position="188"/>
    </location>
</feature>
<dbReference type="Pfam" id="PF04264">
    <property type="entry name" value="YceI"/>
    <property type="match status" value="1"/>
</dbReference>
<dbReference type="PANTHER" id="PTHR34406">
    <property type="entry name" value="PROTEIN YCEI"/>
    <property type="match status" value="1"/>
</dbReference>
<feature type="signal peptide" evidence="1">
    <location>
        <begin position="1"/>
        <end position="24"/>
    </location>
</feature>
<keyword evidence="1" id="KW-0732">Signal</keyword>
<protein>
    <recommendedName>
        <fullName evidence="2">Lipid/polyisoprenoid-binding YceI-like domain-containing protein</fullName>
    </recommendedName>
</protein>
<gene>
    <name evidence="3" type="ordered locus">Acry_1250</name>
</gene>
<reference evidence="3 4" key="1">
    <citation type="submission" date="2007-05" db="EMBL/GenBank/DDBJ databases">
        <title>Complete sequence of chromosome of Acidiphilium cryptum JF-5.</title>
        <authorList>
            <consortium name="US DOE Joint Genome Institute"/>
            <person name="Copeland A."/>
            <person name="Lucas S."/>
            <person name="Lapidus A."/>
            <person name="Barry K."/>
            <person name="Detter J.C."/>
            <person name="Glavina del Rio T."/>
            <person name="Hammon N."/>
            <person name="Israni S."/>
            <person name="Dalin E."/>
            <person name="Tice H."/>
            <person name="Pitluck S."/>
            <person name="Sims D."/>
            <person name="Brettin T."/>
            <person name="Bruce D."/>
            <person name="Han C."/>
            <person name="Schmutz J."/>
            <person name="Larimer F."/>
            <person name="Land M."/>
            <person name="Hauser L."/>
            <person name="Kyrpides N."/>
            <person name="Kim E."/>
            <person name="Magnuson T."/>
            <person name="Richardson P."/>
        </authorList>
    </citation>
    <scope>NUCLEOTIDE SEQUENCE [LARGE SCALE GENOMIC DNA]</scope>
    <source>
        <strain evidence="3 4">JF-5</strain>
    </source>
</reference>
<dbReference type="RefSeq" id="WP_011942101.1">
    <property type="nucleotide sequence ID" value="NC_009484.1"/>
</dbReference>
<dbReference type="Gene3D" id="2.40.128.110">
    <property type="entry name" value="Lipid/polyisoprenoid-binding, YceI-like"/>
    <property type="match status" value="1"/>
</dbReference>
<dbReference type="InterPro" id="IPR036761">
    <property type="entry name" value="TTHA0802/YceI-like_sf"/>
</dbReference>
<accession>A5FXX9</accession>
<dbReference type="STRING" id="349163.Acry_1250"/>
<dbReference type="EMBL" id="CP000697">
    <property type="protein sequence ID" value="ABQ30461.1"/>
    <property type="molecule type" value="Genomic_DNA"/>
</dbReference>
<dbReference type="SUPFAM" id="SSF101874">
    <property type="entry name" value="YceI-like"/>
    <property type="match status" value="1"/>
</dbReference>